<dbReference type="GO" id="GO:0000150">
    <property type="term" value="F:DNA strand exchange activity"/>
    <property type="evidence" value="ECO:0007669"/>
    <property type="project" value="InterPro"/>
</dbReference>
<dbReference type="Proteomes" id="UP000231246">
    <property type="component" value="Unassembled WGS sequence"/>
</dbReference>
<name>A0A2H0BUD7_9BACT</name>
<reference evidence="2 3" key="1">
    <citation type="submission" date="2017-09" db="EMBL/GenBank/DDBJ databases">
        <title>Depth-based differentiation of microbial function through sediment-hosted aquifers and enrichment of novel symbionts in the deep terrestrial subsurface.</title>
        <authorList>
            <person name="Probst A.J."/>
            <person name="Ladd B."/>
            <person name="Jarett J.K."/>
            <person name="Geller-Mcgrath D.E."/>
            <person name="Sieber C.M."/>
            <person name="Emerson J.B."/>
            <person name="Anantharaman K."/>
            <person name="Thomas B.C."/>
            <person name="Malmstrom R."/>
            <person name="Stieglmeier M."/>
            <person name="Klingl A."/>
            <person name="Woyke T."/>
            <person name="Ryan C.M."/>
            <person name="Banfield J.F."/>
        </authorList>
    </citation>
    <scope>NUCLEOTIDE SEQUENCE [LARGE SCALE GENOMIC DNA]</scope>
    <source>
        <strain evidence="2">CG22_combo_CG10-13_8_21_14_all_38_20</strain>
    </source>
</reference>
<protein>
    <recommendedName>
        <fullName evidence="4">Resolvase/invertase-type recombinase catalytic domain-containing protein</fullName>
    </recommendedName>
</protein>
<sequence>MKYFIYTRKSTDSEERQILSIESQISELKEFAAKEKLVVRQVLRPRAQGRVAHHLFEPEPQSRRPERSRRKIVQSERVASAGGRKGGLARFVGAKATTSDLALLRLGLKRVCE</sequence>
<dbReference type="AlphaFoldDB" id="A0A2H0BUD7"/>
<accession>A0A2H0BUD7</accession>
<evidence type="ECO:0008006" key="4">
    <source>
        <dbReference type="Google" id="ProtNLM"/>
    </source>
</evidence>
<comment type="caution">
    <text evidence="2">The sequence shown here is derived from an EMBL/GenBank/DDBJ whole genome shotgun (WGS) entry which is preliminary data.</text>
</comment>
<dbReference type="Gene3D" id="3.40.50.1390">
    <property type="entry name" value="Resolvase, N-terminal catalytic domain"/>
    <property type="match status" value="1"/>
</dbReference>
<gene>
    <name evidence="2" type="ORF">COW99_05560</name>
</gene>
<evidence type="ECO:0000313" key="3">
    <source>
        <dbReference type="Proteomes" id="UP000231246"/>
    </source>
</evidence>
<feature type="region of interest" description="Disordered" evidence="1">
    <location>
        <begin position="53"/>
        <end position="84"/>
    </location>
</feature>
<proteinExistence type="predicted"/>
<dbReference type="InterPro" id="IPR036162">
    <property type="entry name" value="Resolvase-like_N_sf"/>
</dbReference>
<evidence type="ECO:0000313" key="2">
    <source>
        <dbReference type="EMBL" id="PIP61224.1"/>
    </source>
</evidence>
<dbReference type="EMBL" id="PCTA01000033">
    <property type="protein sequence ID" value="PIP61224.1"/>
    <property type="molecule type" value="Genomic_DNA"/>
</dbReference>
<feature type="compositionally biased region" description="Basic and acidic residues" evidence="1">
    <location>
        <begin position="54"/>
        <end position="65"/>
    </location>
</feature>
<dbReference type="GO" id="GO:0003677">
    <property type="term" value="F:DNA binding"/>
    <property type="evidence" value="ECO:0007669"/>
    <property type="project" value="InterPro"/>
</dbReference>
<evidence type="ECO:0000256" key="1">
    <source>
        <dbReference type="SAM" id="MobiDB-lite"/>
    </source>
</evidence>
<organism evidence="2 3">
    <name type="scientific">Candidatus Roizmanbacteria bacterium CG22_combo_CG10-13_8_21_14_all_38_20</name>
    <dbReference type="NCBI Taxonomy" id="1974862"/>
    <lineage>
        <taxon>Bacteria</taxon>
        <taxon>Candidatus Roizmaniibacteriota</taxon>
    </lineage>
</organism>